<dbReference type="Pfam" id="PF18990">
    <property type="entry name" value="DUF5723"/>
    <property type="match status" value="1"/>
</dbReference>
<evidence type="ECO:0000313" key="3">
    <source>
        <dbReference type="EMBL" id="MDJ1484811.1"/>
    </source>
</evidence>
<evidence type="ECO:0000259" key="2">
    <source>
        <dbReference type="Pfam" id="PF18990"/>
    </source>
</evidence>
<dbReference type="Proteomes" id="UP001241110">
    <property type="component" value="Unassembled WGS sequence"/>
</dbReference>
<organism evidence="3 4">
    <name type="scientific">Xanthocytophaga flava</name>
    <dbReference type="NCBI Taxonomy" id="3048013"/>
    <lineage>
        <taxon>Bacteria</taxon>
        <taxon>Pseudomonadati</taxon>
        <taxon>Bacteroidota</taxon>
        <taxon>Cytophagia</taxon>
        <taxon>Cytophagales</taxon>
        <taxon>Rhodocytophagaceae</taxon>
        <taxon>Xanthocytophaga</taxon>
    </lineage>
</organism>
<dbReference type="RefSeq" id="WP_313986522.1">
    <property type="nucleotide sequence ID" value="NZ_JASJOS010000016.1"/>
</dbReference>
<feature type="chain" id="PRO_5042182656" evidence="1">
    <location>
        <begin position="21"/>
        <end position="470"/>
    </location>
</feature>
<dbReference type="EMBL" id="JASJOS010000016">
    <property type="protein sequence ID" value="MDJ1484811.1"/>
    <property type="molecule type" value="Genomic_DNA"/>
</dbReference>
<name>A0AAE3QX51_9BACT</name>
<evidence type="ECO:0000256" key="1">
    <source>
        <dbReference type="SAM" id="SignalP"/>
    </source>
</evidence>
<keyword evidence="1" id="KW-0732">Signal</keyword>
<reference evidence="3" key="1">
    <citation type="submission" date="2023-05" db="EMBL/GenBank/DDBJ databases">
        <authorList>
            <person name="Zhang X."/>
        </authorList>
    </citation>
    <scope>NUCLEOTIDE SEQUENCE</scope>
    <source>
        <strain evidence="3">YF14B1</strain>
    </source>
</reference>
<feature type="domain" description="DUF5723" evidence="2">
    <location>
        <begin position="55"/>
        <end position="434"/>
    </location>
</feature>
<proteinExistence type="predicted"/>
<dbReference type="AlphaFoldDB" id="A0AAE3QX51"/>
<sequence length="470" mass="50789">MKSILLLIIFLSFAHVTVWAQNEKSVFTTHAGAVNAFTRDYQSIGINPANLGLRHTYKVAFSFGELGAGLGSRSLTQSQLNKFITAIDETPTSEERQSFVDAFANTNALNLTTDVTLWGFSIQIPKVGGFAVSNRQRVLTHIGLNKTFAEILFLGKNASIYQDPTFQDKVLGNEPIVSNAFSGSKLQIAAFNEWNLAYGITVIDKDDWKLAVGLGYKYIQGIGILDFVAQDGKLRAYNAMSAVFGVDYGDLPTSDPNFTYVSEKGNFPFYKPAGTGHGFDIGLSAEIGEKVKASLSVTDLGSIKWKNNLLQAQDQPLRPIQSDGMQTFNIFSQAATVLGDGMLSYQSGGTYTASLPTQLRAGIGFSPNEKLDLGVDFSLPLNDVAGNLPEYYAGVGIGYKPASFIRINTGVTSGAGYGVNVPAGINFDFGAYEFGFATRSVNGLLTEKNPYVSALFGVLRFKIGKIESEE</sequence>
<feature type="signal peptide" evidence="1">
    <location>
        <begin position="1"/>
        <end position="20"/>
    </location>
</feature>
<comment type="caution">
    <text evidence="3">The sequence shown here is derived from an EMBL/GenBank/DDBJ whole genome shotgun (WGS) entry which is preliminary data.</text>
</comment>
<evidence type="ECO:0000313" key="4">
    <source>
        <dbReference type="Proteomes" id="UP001241110"/>
    </source>
</evidence>
<gene>
    <name evidence="3" type="ORF">QNI16_30200</name>
</gene>
<accession>A0AAE3QX51</accession>
<dbReference type="InterPro" id="IPR043781">
    <property type="entry name" value="DUF5723"/>
</dbReference>
<protein>
    <submittedName>
        <fullName evidence="3">DUF5723 family protein</fullName>
    </submittedName>
</protein>